<reference evidence="1" key="1">
    <citation type="journal article" date="2014" name="Int. J. Syst. Evol. Microbiol.">
        <title>Complete genome sequence of Corynebacterium casei LMG S-19264T (=DSM 44701T), isolated from a smear-ripened cheese.</title>
        <authorList>
            <consortium name="US DOE Joint Genome Institute (JGI-PGF)"/>
            <person name="Walter F."/>
            <person name="Albersmeier A."/>
            <person name="Kalinowski J."/>
            <person name="Ruckert C."/>
        </authorList>
    </citation>
    <scope>NUCLEOTIDE SEQUENCE</scope>
    <source>
        <strain evidence="1">JCM 4125</strain>
    </source>
</reference>
<sequence>MVLVGEGDTGVVVVRADRAVAVVDGHRGDQLVVRVRERGECGVPVLADLVVEVVEDEFLAGSQDVFGGKGEAGHLRPSGE</sequence>
<dbReference type="AlphaFoldDB" id="A0A918H7F6"/>
<evidence type="ECO:0000313" key="1">
    <source>
        <dbReference type="EMBL" id="GGT43732.1"/>
    </source>
</evidence>
<dbReference type="Proteomes" id="UP000646776">
    <property type="component" value="Unassembled WGS sequence"/>
</dbReference>
<keyword evidence="2" id="KW-1185">Reference proteome</keyword>
<organism evidence="1 2">
    <name type="scientific">Streptomyces phaeofaciens</name>
    <dbReference type="NCBI Taxonomy" id="68254"/>
    <lineage>
        <taxon>Bacteria</taxon>
        <taxon>Bacillati</taxon>
        <taxon>Actinomycetota</taxon>
        <taxon>Actinomycetes</taxon>
        <taxon>Kitasatosporales</taxon>
        <taxon>Streptomycetaceae</taxon>
        <taxon>Streptomyces</taxon>
    </lineage>
</organism>
<name>A0A918H7F6_9ACTN</name>
<comment type="caution">
    <text evidence="1">The sequence shown here is derived from an EMBL/GenBank/DDBJ whole genome shotgun (WGS) entry which is preliminary data.</text>
</comment>
<reference evidence="1" key="2">
    <citation type="submission" date="2020-09" db="EMBL/GenBank/DDBJ databases">
        <authorList>
            <person name="Sun Q."/>
            <person name="Ohkuma M."/>
        </authorList>
    </citation>
    <scope>NUCLEOTIDE SEQUENCE</scope>
    <source>
        <strain evidence="1">JCM 4125</strain>
    </source>
</reference>
<accession>A0A918H7F6</accession>
<proteinExistence type="predicted"/>
<dbReference type="EMBL" id="BMSA01000004">
    <property type="protein sequence ID" value="GGT43732.1"/>
    <property type="molecule type" value="Genomic_DNA"/>
</dbReference>
<gene>
    <name evidence="1" type="ORF">GCM10010226_20180</name>
</gene>
<evidence type="ECO:0000313" key="2">
    <source>
        <dbReference type="Proteomes" id="UP000646776"/>
    </source>
</evidence>
<protein>
    <submittedName>
        <fullName evidence="1">Uncharacterized protein</fullName>
    </submittedName>
</protein>